<evidence type="ECO:0000256" key="8">
    <source>
        <dbReference type="SAM" id="Phobius"/>
    </source>
</evidence>
<reference evidence="10" key="1">
    <citation type="submission" date="2015-10" db="EMBL/GenBank/DDBJ databases">
        <authorList>
            <person name="Lehtovirta-Morley L.E."/>
            <person name="Vieille C."/>
        </authorList>
    </citation>
    <scope>NUCLEOTIDE SEQUENCE [LARGE SCALE GENOMIC DNA]</scope>
</reference>
<keyword evidence="2" id="KW-1003">Cell membrane</keyword>
<dbReference type="NCBIfam" id="TIGR04178">
    <property type="entry name" value="exo_archaeo"/>
    <property type="match status" value="1"/>
</dbReference>
<keyword evidence="3" id="KW-0645">Protease</keyword>
<feature type="transmembrane region" description="Helical" evidence="8">
    <location>
        <begin position="137"/>
        <end position="154"/>
    </location>
</feature>
<evidence type="ECO:0000256" key="5">
    <source>
        <dbReference type="ARBA" id="ARBA00022801"/>
    </source>
</evidence>
<evidence type="ECO:0000256" key="1">
    <source>
        <dbReference type="ARBA" id="ARBA00004651"/>
    </source>
</evidence>
<feature type="transmembrane region" description="Helical" evidence="8">
    <location>
        <begin position="63"/>
        <end position="84"/>
    </location>
</feature>
<evidence type="ECO:0000313" key="10">
    <source>
        <dbReference type="Proteomes" id="UP000196239"/>
    </source>
</evidence>
<dbReference type="Proteomes" id="UP000196239">
    <property type="component" value="Chromosome 1"/>
</dbReference>
<keyword evidence="6 8" id="KW-1133">Transmembrane helix</keyword>
<evidence type="ECO:0000256" key="2">
    <source>
        <dbReference type="ARBA" id="ARBA00022475"/>
    </source>
</evidence>
<accession>A0A128A3N6</accession>
<dbReference type="EMBL" id="LN890280">
    <property type="protein sequence ID" value="CUR51960.1"/>
    <property type="molecule type" value="Genomic_DNA"/>
</dbReference>
<evidence type="ECO:0000256" key="4">
    <source>
        <dbReference type="ARBA" id="ARBA00022692"/>
    </source>
</evidence>
<sequence length="315" mass="35079">MLQNKSVIFALAILASPVIFALVVFPNTFSLGWNQGRGGFLFAMAFIAAELIGLKLDIPKKRLLMIIPLAGIVIGYLIGLEFGLKSYLVSAAPSFHVLLKDSWTWMWDFIILAAFFMVSMTVLFGKRWIRISPAGPIYAAGTAIILSLDAFFPYDSLGPLQYVVPYLVKLDVFLINLFHLGMATSHGNVMFLNGDHGPFALQVFWPSAGVHSIIIYSLVMMAFLLKMNIPRNRKVGYFVMGVIGTITVNVIRILSLSIFVLKVSTNVNEFESFHGIAGEIMFLPWLFIFLLIVTYVETKRIKKLGAGKNEPDQSK</sequence>
<keyword evidence="10" id="KW-1185">Reference proteome</keyword>
<dbReference type="AlphaFoldDB" id="A0A128A3N6"/>
<evidence type="ECO:0000256" key="6">
    <source>
        <dbReference type="ARBA" id="ARBA00022989"/>
    </source>
</evidence>
<organism evidence="9 10">
    <name type="scientific">Nitrosotalea devaniterrae</name>
    <dbReference type="NCBI Taxonomy" id="1078905"/>
    <lineage>
        <taxon>Archaea</taxon>
        <taxon>Nitrososphaerota</taxon>
        <taxon>Nitrososphaeria</taxon>
        <taxon>Nitrosotaleales</taxon>
        <taxon>Nitrosotaleaceae</taxon>
        <taxon>Nitrosotalea</taxon>
    </lineage>
</organism>
<feature type="transmembrane region" description="Helical" evidence="8">
    <location>
        <begin position="104"/>
        <end position="125"/>
    </location>
</feature>
<protein>
    <recommendedName>
        <fullName evidence="11">Thaumarchaeosortase</fullName>
    </recommendedName>
</protein>
<dbReference type="KEGG" id="ndv:NDEV_1195"/>
<feature type="transmembrane region" description="Helical" evidence="8">
    <location>
        <begin position="7"/>
        <end position="26"/>
    </location>
</feature>
<evidence type="ECO:0000256" key="3">
    <source>
        <dbReference type="ARBA" id="ARBA00022670"/>
    </source>
</evidence>
<proteinExistence type="predicted"/>
<dbReference type="NCBIfam" id="TIGR04297">
    <property type="entry name" value="thauma_sortase"/>
    <property type="match status" value="1"/>
</dbReference>
<keyword evidence="5" id="KW-0378">Hydrolase</keyword>
<evidence type="ECO:0008006" key="11">
    <source>
        <dbReference type="Google" id="ProtNLM"/>
    </source>
</evidence>
<dbReference type="GO" id="GO:0005886">
    <property type="term" value="C:plasma membrane"/>
    <property type="evidence" value="ECO:0007669"/>
    <property type="project" value="UniProtKB-SubCell"/>
</dbReference>
<feature type="transmembrane region" description="Helical" evidence="8">
    <location>
        <begin position="203"/>
        <end position="225"/>
    </location>
</feature>
<dbReference type="InterPro" id="IPR027561">
    <property type="entry name" value="Thauma_sortase"/>
</dbReference>
<name>A0A128A3N6_9ARCH</name>
<keyword evidence="4 8" id="KW-0812">Transmembrane</keyword>
<evidence type="ECO:0000313" key="9">
    <source>
        <dbReference type="EMBL" id="CUR51960.1"/>
    </source>
</evidence>
<feature type="transmembrane region" description="Helical" evidence="8">
    <location>
        <begin position="273"/>
        <end position="296"/>
    </location>
</feature>
<dbReference type="GO" id="GO:0008233">
    <property type="term" value="F:peptidase activity"/>
    <property type="evidence" value="ECO:0007669"/>
    <property type="project" value="UniProtKB-KW"/>
</dbReference>
<evidence type="ECO:0000256" key="7">
    <source>
        <dbReference type="ARBA" id="ARBA00023136"/>
    </source>
</evidence>
<gene>
    <name evidence="9" type="ORF">NDEV_1195</name>
</gene>
<comment type="subcellular location">
    <subcellularLocation>
        <location evidence="1">Cell membrane</location>
        <topology evidence="1">Multi-pass membrane protein</topology>
    </subcellularLocation>
</comment>
<feature type="transmembrane region" description="Helical" evidence="8">
    <location>
        <begin position="38"/>
        <end position="56"/>
    </location>
</feature>
<dbReference type="GO" id="GO:0006508">
    <property type="term" value="P:proteolysis"/>
    <property type="evidence" value="ECO:0007669"/>
    <property type="project" value="UniProtKB-KW"/>
</dbReference>
<feature type="transmembrane region" description="Helical" evidence="8">
    <location>
        <begin position="237"/>
        <end position="261"/>
    </location>
</feature>
<dbReference type="InterPro" id="IPR026392">
    <property type="entry name" value="Exo/Archaeosortase_dom"/>
</dbReference>
<keyword evidence="7 8" id="KW-0472">Membrane</keyword>